<evidence type="ECO:0000259" key="3">
    <source>
        <dbReference type="Pfam" id="PF26347"/>
    </source>
</evidence>
<keyword evidence="5" id="KW-1185">Reference proteome</keyword>
<accession>L0K8D5</accession>
<dbReference type="STRING" id="748449.Halha_0383"/>
<dbReference type="InterPro" id="IPR058620">
    <property type="entry name" value="YtrI_C"/>
</dbReference>
<evidence type="ECO:0000256" key="1">
    <source>
        <dbReference type="SAM" id="Coils"/>
    </source>
</evidence>
<feature type="domain" description="Sporulation membrane protein YtrI C-terminal" evidence="3">
    <location>
        <begin position="81"/>
        <end position="152"/>
    </location>
</feature>
<feature type="transmembrane region" description="Helical" evidence="2">
    <location>
        <begin position="12"/>
        <end position="35"/>
    </location>
</feature>
<dbReference type="Proteomes" id="UP000010880">
    <property type="component" value="Chromosome"/>
</dbReference>
<proteinExistence type="predicted"/>
<dbReference type="Pfam" id="PF26347">
    <property type="entry name" value="YtrI_sporulation"/>
    <property type="match status" value="1"/>
</dbReference>
<keyword evidence="2" id="KW-0812">Transmembrane</keyword>
<dbReference type="HOGENOM" id="CLU_133209_0_0_9"/>
<dbReference type="PROSITE" id="PS51257">
    <property type="entry name" value="PROKAR_LIPOPROTEIN"/>
    <property type="match status" value="1"/>
</dbReference>
<keyword evidence="2" id="KW-1133">Transmembrane helix</keyword>
<dbReference type="eggNOG" id="ENOG50339M8">
    <property type="taxonomic scope" value="Bacteria"/>
</dbReference>
<feature type="coiled-coil region" evidence="1">
    <location>
        <begin position="46"/>
        <end position="73"/>
    </location>
</feature>
<organism evidence="4 5">
    <name type="scientific">Halobacteroides halobius (strain ATCC 35273 / DSM 5150 / MD-1)</name>
    <dbReference type="NCBI Taxonomy" id="748449"/>
    <lineage>
        <taxon>Bacteria</taxon>
        <taxon>Bacillati</taxon>
        <taxon>Bacillota</taxon>
        <taxon>Clostridia</taxon>
        <taxon>Halanaerobiales</taxon>
        <taxon>Halobacteroidaceae</taxon>
        <taxon>Halobacteroides</taxon>
    </lineage>
</organism>
<keyword evidence="1" id="KW-0175">Coiled coil</keyword>
<dbReference type="KEGG" id="hhl:Halha_0383"/>
<keyword evidence="2" id="KW-0472">Membrane</keyword>
<dbReference type="OrthoDB" id="2112520at2"/>
<evidence type="ECO:0000313" key="4">
    <source>
        <dbReference type="EMBL" id="AGB40378.1"/>
    </source>
</evidence>
<evidence type="ECO:0000313" key="5">
    <source>
        <dbReference type="Proteomes" id="UP000010880"/>
    </source>
</evidence>
<reference evidence="5" key="1">
    <citation type="submission" date="2012-02" db="EMBL/GenBank/DDBJ databases">
        <title>The complete genome of Halobacteroides halobius DSM 5150.</title>
        <authorList>
            <person name="Lucas S."/>
            <person name="Copeland A."/>
            <person name="Lapidus A."/>
            <person name="Glavina del Rio T."/>
            <person name="Dalin E."/>
            <person name="Tice H."/>
            <person name="Bruce D."/>
            <person name="Goodwin L."/>
            <person name="Pitluck S."/>
            <person name="Peters L."/>
            <person name="Mikhailova N."/>
            <person name="Gu W."/>
            <person name="Kyrpides N."/>
            <person name="Mavromatis K."/>
            <person name="Ivanova N."/>
            <person name="Brettin T."/>
            <person name="Detter J.C."/>
            <person name="Han C."/>
            <person name="Larimer F."/>
            <person name="Land M."/>
            <person name="Hauser L."/>
            <person name="Markowitz V."/>
            <person name="Cheng J.-F."/>
            <person name="Hugenholtz P."/>
            <person name="Woyke T."/>
            <person name="Wu D."/>
            <person name="Tindall B."/>
            <person name="Pomrenke H."/>
            <person name="Brambilla E."/>
            <person name="Klenk H.-P."/>
            <person name="Eisen J.A."/>
        </authorList>
    </citation>
    <scope>NUCLEOTIDE SEQUENCE [LARGE SCALE GENOMIC DNA]</scope>
    <source>
        <strain evidence="5">ATCC 35273 / DSM 5150 / MD-1</strain>
    </source>
</reference>
<dbReference type="RefSeq" id="WP_015326104.1">
    <property type="nucleotide sequence ID" value="NC_019978.1"/>
</dbReference>
<name>L0K8D5_HALHC</name>
<dbReference type="EMBL" id="CP003359">
    <property type="protein sequence ID" value="AGB40378.1"/>
    <property type="molecule type" value="Genomic_DNA"/>
</dbReference>
<gene>
    <name evidence="4" type="ordered locus">Halha_0383</name>
</gene>
<evidence type="ECO:0000256" key="2">
    <source>
        <dbReference type="SAM" id="Phobius"/>
    </source>
</evidence>
<sequence>MEFRFLALTKKEFARILASFILGIIIGGCLINLWIGRELDQLIYEKKQLVATINTQETELKKLKKSLKEEKRTIIQELEINVQTKGDKHLKQELKERTFKLLDSLIGRNIAKIDGQLIANTINERIIIIEEKNYQLKLVWLIIQPKAVVKVEFTEVDN</sequence>
<dbReference type="AlphaFoldDB" id="L0K8D5"/>
<protein>
    <recommendedName>
        <fullName evidence="3">Sporulation membrane protein YtrI C-terminal domain-containing protein</fullName>
    </recommendedName>
</protein>